<evidence type="ECO:0000256" key="2">
    <source>
        <dbReference type="ARBA" id="ARBA00003788"/>
    </source>
</evidence>
<name>A0A413RH26_9CELL</name>
<dbReference type="InterPro" id="IPR003437">
    <property type="entry name" value="GcvP"/>
</dbReference>
<keyword evidence="6 8" id="KW-0560">Oxidoreductase</keyword>
<dbReference type="FunFam" id="3.40.640.10:FF:000007">
    <property type="entry name" value="glycine dehydrogenase (Decarboxylating), mitochondrial"/>
    <property type="match status" value="1"/>
</dbReference>
<dbReference type="InterPro" id="IPR015422">
    <property type="entry name" value="PyrdxlP-dep_Trfase_small"/>
</dbReference>
<dbReference type="GO" id="GO:0004375">
    <property type="term" value="F:glycine dehydrogenase (decarboxylating) activity"/>
    <property type="evidence" value="ECO:0007669"/>
    <property type="project" value="UniProtKB-EC"/>
</dbReference>
<dbReference type="InterPro" id="IPR020581">
    <property type="entry name" value="GDC_P"/>
</dbReference>
<dbReference type="GO" id="GO:0005829">
    <property type="term" value="C:cytosol"/>
    <property type="evidence" value="ECO:0007669"/>
    <property type="project" value="TreeGrafter"/>
</dbReference>
<proteinExistence type="inferred from homology"/>
<comment type="subunit">
    <text evidence="4 8">The glycine cleavage system is composed of four proteins: P, T, L and H.</text>
</comment>
<dbReference type="EMBL" id="QWKP01000223">
    <property type="protein sequence ID" value="RHA37105.1"/>
    <property type="molecule type" value="Genomic_DNA"/>
</dbReference>
<dbReference type="Pfam" id="PF21478">
    <property type="entry name" value="GcvP2_C"/>
    <property type="match status" value="1"/>
</dbReference>
<reference evidence="13 14" key="1">
    <citation type="submission" date="2018-08" db="EMBL/GenBank/DDBJ databases">
        <title>Cellulomonas rhizosphaerae sp. nov., a novel actinomycete isolated from soil.</title>
        <authorList>
            <person name="Tian Y."/>
        </authorList>
    </citation>
    <scope>NUCLEOTIDE SEQUENCE [LARGE SCALE GENOMIC DNA]</scope>
    <source>
        <strain evidence="13 14">NEAU-TCZ24</strain>
    </source>
</reference>
<dbReference type="GO" id="GO:0005960">
    <property type="term" value="C:glycine cleavage complex"/>
    <property type="evidence" value="ECO:0007669"/>
    <property type="project" value="TreeGrafter"/>
</dbReference>
<dbReference type="Gene3D" id="3.40.640.10">
    <property type="entry name" value="Type I PLP-dependent aspartate aminotransferase-like (Major domain)"/>
    <property type="match status" value="2"/>
</dbReference>
<dbReference type="PANTHER" id="PTHR11773">
    <property type="entry name" value="GLYCINE DEHYDROGENASE, DECARBOXYLATING"/>
    <property type="match status" value="1"/>
</dbReference>
<comment type="catalytic activity">
    <reaction evidence="7 8">
        <text>N(6)-[(R)-lipoyl]-L-lysyl-[glycine-cleavage complex H protein] + glycine + H(+) = N(6)-[(R)-S(8)-aminomethyldihydrolipoyl]-L-lysyl-[glycine-cleavage complex H protein] + CO2</text>
        <dbReference type="Rhea" id="RHEA:24304"/>
        <dbReference type="Rhea" id="RHEA-COMP:10494"/>
        <dbReference type="Rhea" id="RHEA-COMP:10495"/>
        <dbReference type="ChEBI" id="CHEBI:15378"/>
        <dbReference type="ChEBI" id="CHEBI:16526"/>
        <dbReference type="ChEBI" id="CHEBI:57305"/>
        <dbReference type="ChEBI" id="CHEBI:83099"/>
        <dbReference type="ChEBI" id="CHEBI:83143"/>
        <dbReference type="EC" id="1.4.4.2"/>
    </reaction>
</comment>
<evidence type="ECO:0000256" key="7">
    <source>
        <dbReference type="ARBA" id="ARBA00049026"/>
    </source>
</evidence>
<dbReference type="CDD" id="cd00613">
    <property type="entry name" value="GDC-P"/>
    <property type="match status" value="1"/>
</dbReference>
<evidence type="ECO:0000313" key="14">
    <source>
        <dbReference type="Proteomes" id="UP000283374"/>
    </source>
</evidence>
<evidence type="ECO:0000256" key="8">
    <source>
        <dbReference type="HAMAP-Rule" id="MF_00711"/>
    </source>
</evidence>
<evidence type="ECO:0000259" key="12">
    <source>
        <dbReference type="Pfam" id="PF21478"/>
    </source>
</evidence>
<feature type="domain" description="Glycine cleavage system P-protein N-terminal" evidence="11">
    <location>
        <begin position="540"/>
        <end position="793"/>
    </location>
</feature>
<dbReference type="Pfam" id="PF02347">
    <property type="entry name" value="GDC-P"/>
    <property type="match status" value="2"/>
</dbReference>
<evidence type="ECO:0000256" key="3">
    <source>
        <dbReference type="ARBA" id="ARBA00010756"/>
    </source>
</evidence>
<organism evidence="13 14">
    <name type="scientific">Cellulomonas rhizosphaerae</name>
    <dbReference type="NCBI Taxonomy" id="2293719"/>
    <lineage>
        <taxon>Bacteria</taxon>
        <taxon>Bacillati</taxon>
        <taxon>Actinomycetota</taxon>
        <taxon>Actinomycetes</taxon>
        <taxon>Micrococcales</taxon>
        <taxon>Cellulomonadaceae</taxon>
        <taxon>Cellulomonas</taxon>
    </lineage>
</organism>
<evidence type="ECO:0000256" key="10">
    <source>
        <dbReference type="SAM" id="MobiDB-lite"/>
    </source>
</evidence>
<feature type="region of interest" description="Disordered" evidence="10">
    <location>
        <begin position="1"/>
        <end position="23"/>
    </location>
</feature>
<dbReference type="InterPro" id="IPR015421">
    <property type="entry name" value="PyrdxlP-dep_Trfase_major"/>
</dbReference>
<dbReference type="InterPro" id="IPR049315">
    <property type="entry name" value="GDC-P_N"/>
</dbReference>
<evidence type="ECO:0000256" key="9">
    <source>
        <dbReference type="PIRSR" id="PIRSR603437-50"/>
    </source>
</evidence>
<sequence length="1015" mass="107125">MTERGAHRPPRRQSGEPPAEQHVTNPQFIPAIKAESVPTTAVEHTPAAVDFADRHIGPRGTETARMLATVGYESLDALIDAAVPESIRSGRPLDLPAARSEVEVLAALRTIASKNQVLTSMIGQGYSDTITPAVIRRNVLESPAWYTAYTPYQPEISQGRLEALLNFQTMVTDLTGLDIANASLLDEATAVAEAVALMWRGQRNKAGTVVLDDQLFGQSLAVTLGRAEAIGLPVVVADLSQGLPDVEGDLIGIVVQQVAASGEVRDLAPVIAAAKARGALVTVAADLLALTLLTSPGTLGADVSVGSAQRFGVPLFGGGPHAAFMAVRTGLERMLPGRLVGVSIDADGAAAYRLALQTREQHIRREKATSNICTAQALLAIVASMYAVYHGPDGLRAIGERVHGHASTLAARLRSVGVAVEHEAFFDTIRAEVPGQARAVVEAANRRGINLWAPDGNHVQASLDEATTDDHVLEAFLAFVDAGVTDVPSGDGPSDYTSTDGGFTVHNGAFAYSPIAAGSELPAWARRTDAYLTHPVFHLHRSETAMLRYLRKLSDKDLALDRTMIPLGSCTMKLNATVEMEPISWPEFASIHPYAPADQTQGYAELVTQLQDWLAEITGYAAVSVQPNGGSQGEFAGLLAIKAFHEANGEARDICLIPASAHGTNAASAALAGMRVVVVATADDGEIQLDDLRAKLEQHGPAVAAIMITYPSTHGVYEEHVREVCDLVHAAGGQVYIDGANLNALVGLARPGEFGGDVSHLNLHKTFCIPHGGGGPGVGPVAVAAHLAPYLPGDPTPGATNAVAPVSAAPWGSAGILPISWAYVALMGPDGLRTATETAVLGANYLATRLHEHFPVLYTGPAGLVAHECILDIREITRTTGVTAEDVAKRLMDYGFHAPTLSFPVAGTLMIEPTESEDLGELDRFVDALVAIRQEIDQVADGTWPVEDSPLRGAPHTAASVSSDVWEHAYGRQTAAFPVASLRAGKYWPPVRRIDGARGDRNLVCSCPPVEAYAE</sequence>
<keyword evidence="14" id="KW-1185">Reference proteome</keyword>
<dbReference type="FunFam" id="3.40.640.10:FF:000199">
    <property type="entry name" value="Glycine dehydrogenase [decarboxylating], mitochondrial"/>
    <property type="match status" value="1"/>
</dbReference>
<comment type="cofactor">
    <cofactor evidence="1 8 9">
        <name>pyridoxal 5'-phosphate</name>
        <dbReference type="ChEBI" id="CHEBI:597326"/>
    </cofactor>
</comment>
<dbReference type="OrthoDB" id="9801272at2"/>
<evidence type="ECO:0000313" key="13">
    <source>
        <dbReference type="EMBL" id="RHA37105.1"/>
    </source>
</evidence>
<dbReference type="GO" id="GO:0030170">
    <property type="term" value="F:pyridoxal phosphate binding"/>
    <property type="evidence" value="ECO:0007669"/>
    <property type="project" value="TreeGrafter"/>
</dbReference>
<comment type="caution">
    <text evidence="13">The sequence shown here is derived from an EMBL/GenBank/DDBJ whole genome shotgun (WGS) entry which is preliminary data.</text>
</comment>
<keyword evidence="5 8" id="KW-0663">Pyridoxal phosphate</keyword>
<dbReference type="NCBIfam" id="TIGR00461">
    <property type="entry name" value="gcvP"/>
    <property type="match status" value="1"/>
</dbReference>
<dbReference type="Gene3D" id="3.90.1150.10">
    <property type="entry name" value="Aspartate Aminotransferase, domain 1"/>
    <property type="match status" value="2"/>
</dbReference>
<evidence type="ECO:0000259" key="11">
    <source>
        <dbReference type="Pfam" id="PF02347"/>
    </source>
</evidence>
<evidence type="ECO:0000256" key="6">
    <source>
        <dbReference type="ARBA" id="ARBA00023002"/>
    </source>
</evidence>
<evidence type="ECO:0000256" key="1">
    <source>
        <dbReference type="ARBA" id="ARBA00001933"/>
    </source>
</evidence>
<comment type="similarity">
    <text evidence="3 8">Belongs to the GcvP family.</text>
</comment>
<dbReference type="AlphaFoldDB" id="A0A413RH26"/>
<feature type="modified residue" description="N6-(pyridoxal phosphate)lysine" evidence="8 9">
    <location>
        <position position="765"/>
    </location>
</feature>
<accession>A0A413RH26</accession>
<dbReference type="GO" id="GO:0016594">
    <property type="term" value="F:glycine binding"/>
    <property type="evidence" value="ECO:0007669"/>
    <property type="project" value="TreeGrafter"/>
</dbReference>
<dbReference type="Proteomes" id="UP000283374">
    <property type="component" value="Unassembled WGS sequence"/>
</dbReference>
<evidence type="ECO:0000256" key="5">
    <source>
        <dbReference type="ARBA" id="ARBA00022898"/>
    </source>
</evidence>
<dbReference type="InterPro" id="IPR015424">
    <property type="entry name" value="PyrdxlP-dep_Trfase"/>
</dbReference>
<dbReference type="PANTHER" id="PTHR11773:SF1">
    <property type="entry name" value="GLYCINE DEHYDROGENASE (DECARBOXYLATING), MITOCHONDRIAL"/>
    <property type="match status" value="1"/>
</dbReference>
<dbReference type="GO" id="GO:0019464">
    <property type="term" value="P:glycine decarboxylation via glycine cleavage system"/>
    <property type="evidence" value="ECO:0007669"/>
    <property type="project" value="UniProtKB-UniRule"/>
</dbReference>
<dbReference type="EC" id="1.4.4.2" evidence="8"/>
<comment type="function">
    <text evidence="2 8">The glycine cleavage system catalyzes the degradation of glycine. The P protein binds the alpha-amino group of glycine through its pyridoxal phosphate cofactor; CO(2) is released and the remaining methylamine moiety is then transferred to the lipoamide cofactor of the H protein.</text>
</comment>
<dbReference type="InterPro" id="IPR049316">
    <property type="entry name" value="GDC-P_C"/>
</dbReference>
<gene>
    <name evidence="8 13" type="primary">gcvP</name>
    <name evidence="13" type="ORF">D1825_17605</name>
</gene>
<dbReference type="SUPFAM" id="SSF53383">
    <property type="entry name" value="PLP-dependent transferases"/>
    <property type="match status" value="2"/>
</dbReference>
<dbReference type="HAMAP" id="MF_00711">
    <property type="entry name" value="GcvP"/>
    <property type="match status" value="1"/>
</dbReference>
<evidence type="ECO:0000256" key="4">
    <source>
        <dbReference type="ARBA" id="ARBA00011690"/>
    </source>
</evidence>
<protein>
    <recommendedName>
        <fullName evidence="8">Glycine dehydrogenase (decarboxylating)</fullName>
        <ecNumber evidence="8">1.4.4.2</ecNumber>
    </recommendedName>
    <alternativeName>
        <fullName evidence="8">Glycine cleavage system P-protein</fullName>
    </alternativeName>
    <alternativeName>
        <fullName evidence="8">Glycine decarboxylase</fullName>
    </alternativeName>
    <alternativeName>
        <fullName evidence="8">Glycine dehydrogenase (aminomethyl-transferring)</fullName>
    </alternativeName>
</protein>
<feature type="domain" description="Glycine dehydrogenase C-terminal" evidence="12">
    <location>
        <begin position="835"/>
        <end position="956"/>
    </location>
</feature>
<dbReference type="NCBIfam" id="NF003346">
    <property type="entry name" value="PRK04366.1"/>
    <property type="match status" value="1"/>
</dbReference>
<feature type="domain" description="Glycine cleavage system P-protein N-terminal" evidence="11">
    <location>
        <begin position="53"/>
        <end position="476"/>
    </location>
</feature>